<dbReference type="AlphaFoldDB" id="A0A543K7M6"/>
<reference evidence="5 6" key="1">
    <citation type="submission" date="2019-06" db="EMBL/GenBank/DDBJ databases">
        <title>Sequencing the genomes of 1000 actinobacteria strains.</title>
        <authorList>
            <person name="Klenk H.-P."/>
        </authorList>
    </citation>
    <scope>NUCLEOTIDE SEQUENCE [LARGE SCALE GENOMIC DNA]</scope>
    <source>
        <strain evidence="5 6">DSM 12362</strain>
    </source>
</reference>
<organism evidence="5 6">
    <name type="scientific">Ornithinimicrobium humiphilum</name>
    <dbReference type="NCBI Taxonomy" id="125288"/>
    <lineage>
        <taxon>Bacteria</taxon>
        <taxon>Bacillati</taxon>
        <taxon>Actinomycetota</taxon>
        <taxon>Actinomycetes</taxon>
        <taxon>Micrococcales</taxon>
        <taxon>Ornithinimicrobiaceae</taxon>
        <taxon>Ornithinimicrobium</taxon>
    </lineage>
</organism>
<name>A0A543K7M6_9MICO</name>
<sequence length="397" mass="43014">MGYQEHGNEQARPATRREQRRARRHRPVRIAAWTVGALVLAAVVVVAGYAFMLQRTVADNITHEDLKADRDGVITIGPDGANQPGDGQDEGEGDPIEADDEEAAPIVGEDGEPIDISGVEIPVTTPERDAAAGDALNFLVIGSDSRDLSVERGRSDVIVLMHISDERDRVDLIHFPRDLFVPIAGTGGSSKINAAYSYGGAPLLLQTLQPLVDVPIDHVVIVNFESFKAMTDAIGGVDVQVTEGGGGFEAGVHHMNGEQGLKFVRERYSLSQGDISRGERQMQFVKAVMLKALSRETLTNPGRLASFIDAATTNLTVDESLQVSDMRNLGFSMRNIRGGDVHFWSGPWCGIDMHPVAGSIVVMAEQQMRTLSEHLRNDTMENYADEVSPRQGFGGSC</sequence>
<keyword evidence="6" id="KW-1185">Reference proteome</keyword>
<dbReference type="NCBIfam" id="TIGR00350">
    <property type="entry name" value="lytR_cpsA_psr"/>
    <property type="match status" value="1"/>
</dbReference>
<keyword evidence="3" id="KW-0472">Membrane</keyword>
<keyword evidence="3" id="KW-0812">Transmembrane</keyword>
<comment type="caution">
    <text evidence="5">The sequence shown here is derived from an EMBL/GenBank/DDBJ whole genome shotgun (WGS) entry which is preliminary data.</text>
</comment>
<feature type="compositionally biased region" description="Acidic residues" evidence="2">
    <location>
        <begin position="87"/>
        <end position="97"/>
    </location>
</feature>
<evidence type="ECO:0000313" key="6">
    <source>
        <dbReference type="Proteomes" id="UP000315133"/>
    </source>
</evidence>
<dbReference type="EMBL" id="VFPU01000002">
    <property type="protein sequence ID" value="TQM91034.1"/>
    <property type="molecule type" value="Genomic_DNA"/>
</dbReference>
<dbReference type="RefSeq" id="WP_141820380.1">
    <property type="nucleotide sequence ID" value="NZ_BAAAIL010000001.1"/>
</dbReference>
<feature type="region of interest" description="Disordered" evidence="2">
    <location>
        <begin position="72"/>
        <end position="97"/>
    </location>
</feature>
<feature type="region of interest" description="Disordered" evidence="2">
    <location>
        <begin position="1"/>
        <end position="25"/>
    </location>
</feature>
<evidence type="ECO:0000256" key="1">
    <source>
        <dbReference type="ARBA" id="ARBA00006068"/>
    </source>
</evidence>
<dbReference type="PANTHER" id="PTHR33392:SF6">
    <property type="entry name" value="POLYISOPRENYL-TEICHOIC ACID--PEPTIDOGLYCAN TEICHOIC ACID TRANSFERASE TAGU"/>
    <property type="match status" value="1"/>
</dbReference>
<proteinExistence type="inferred from homology"/>
<dbReference type="InterPro" id="IPR004474">
    <property type="entry name" value="LytR_CpsA_psr"/>
</dbReference>
<dbReference type="PANTHER" id="PTHR33392">
    <property type="entry name" value="POLYISOPRENYL-TEICHOIC ACID--PEPTIDOGLYCAN TEICHOIC ACID TRANSFERASE TAGU"/>
    <property type="match status" value="1"/>
</dbReference>
<evidence type="ECO:0000256" key="2">
    <source>
        <dbReference type="SAM" id="MobiDB-lite"/>
    </source>
</evidence>
<accession>A0A543K7M6</accession>
<keyword evidence="3" id="KW-1133">Transmembrane helix</keyword>
<dbReference type="Gene3D" id="3.40.630.190">
    <property type="entry name" value="LCP protein"/>
    <property type="match status" value="1"/>
</dbReference>
<gene>
    <name evidence="5" type="ORF">FB476_2752</name>
</gene>
<evidence type="ECO:0000259" key="4">
    <source>
        <dbReference type="Pfam" id="PF03816"/>
    </source>
</evidence>
<dbReference type="Pfam" id="PF03816">
    <property type="entry name" value="LytR_cpsA_psr"/>
    <property type="match status" value="1"/>
</dbReference>
<comment type="similarity">
    <text evidence="1">Belongs to the LytR/CpsA/Psr (LCP) family.</text>
</comment>
<evidence type="ECO:0000256" key="3">
    <source>
        <dbReference type="SAM" id="Phobius"/>
    </source>
</evidence>
<protein>
    <submittedName>
        <fullName evidence="5">LytR family transcriptional attenuator</fullName>
    </submittedName>
</protein>
<dbReference type="OrthoDB" id="9782542at2"/>
<evidence type="ECO:0000313" key="5">
    <source>
        <dbReference type="EMBL" id="TQM91034.1"/>
    </source>
</evidence>
<dbReference type="Proteomes" id="UP000315133">
    <property type="component" value="Unassembled WGS sequence"/>
</dbReference>
<dbReference type="InterPro" id="IPR050922">
    <property type="entry name" value="LytR/CpsA/Psr_CW_biosynth"/>
</dbReference>
<feature type="transmembrane region" description="Helical" evidence="3">
    <location>
        <begin position="30"/>
        <end position="52"/>
    </location>
</feature>
<feature type="domain" description="Cell envelope-related transcriptional attenuator" evidence="4">
    <location>
        <begin position="154"/>
        <end position="292"/>
    </location>
</feature>